<reference evidence="1" key="2">
    <citation type="submission" date="2016-05" db="EMBL/GenBank/DDBJ databases">
        <title>Comparative analysis highlights variable genome content of wheat rusts and divergence of the mating loci.</title>
        <authorList>
            <person name="Cuomo C.A."/>
            <person name="Bakkeren G."/>
            <person name="Szabo L."/>
            <person name="Khalil H."/>
            <person name="Joly D."/>
            <person name="Goldberg J."/>
            <person name="Young S."/>
            <person name="Zeng Q."/>
            <person name="Fellers J."/>
        </authorList>
    </citation>
    <scope>NUCLEOTIDE SEQUENCE [LARGE SCALE GENOMIC DNA]</scope>
    <source>
        <strain evidence="1">1-1 BBBD Race 1</strain>
    </source>
</reference>
<sequence>MEDSLLGKVEAGINAKSELMGGSHNELSEITVDSKQRDWESMVNYRDRLEGDYARVNVKEYEDEYPDVINTIRKTIQDTRSLHEKMEKLFGKPGMEFENALEKPQGFQDYSKSIWELFDNLGKFPKYPKPIHHIQVAEKN</sequence>
<proteinExistence type="predicted"/>
<dbReference type="VEuPathDB" id="FungiDB:PTTG_27013"/>
<gene>
    <name evidence="1" type="ORF">PTTG_27013</name>
</gene>
<dbReference type="EMBL" id="ADAS02000040">
    <property type="protein sequence ID" value="OAV94392.1"/>
    <property type="molecule type" value="Genomic_DNA"/>
</dbReference>
<feature type="non-terminal residue" evidence="1">
    <location>
        <position position="140"/>
    </location>
</feature>
<reference evidence="1" key="1">
    <citation type="submission" date="2009-11" db="EMBL/GenBank/DDBJ databases">
        <authorList>
            <consortium name="The Broad Institute Genome Sequencing Platform"/>
            <person name="Ward D."/>
            <person name="Feldgarden M."/>
            <person name="Earl A."/>
            <person name="Young S.K."/>
            <person name="Zeng Q."/>
            <person name="Koehrsen M."/>
            <person name="Alvarado L."/>
            <person name="Berlin A."/>
            <person name="Bochicchio J."/>
            <person name="Borenstein D."/>
            <person name="Chapman S.B."/>
            <person name="Chen Z."/>
            <person name="Engels R."/>
            <person name="Freedman E."/>
            <person name="Gellesch M."/>
            <person name="Goldberg J."/>
            <person name="Griggs A."/>
            <person name="Gujja S."/>
            <person name="Heilman E."/>
            <person name="Heiman D."/>
            <person name="Hepburn T."/>
            <person name="Howarth C."/>
            <person name="Jen D."/>
            <person name="Larson L."/>
            <person name="Lewis B."/>
            <person name="Mehta T."/>
            <person name="Park D."/>
            <person name="Pearson M."/>
            <person name="Roberts A."/>
            <person name="Saif S."/>
            <person name="Shea T."/>
            <person name="Shenoy N."/>
            <person name="Sisk P."/>
            <person name="Stolte C."/>
            <person name="Sykes S."/>
            <person name="Thomson T."/>
            <person name="Walk T."/>
            <person name="White J."/>
            <person name="Yandava C."/>
            <person name="Izard J."/>
            <person name="Baranova O.V."/>
            <person name="Blanton J.M."/>
            <person name="Tanner A.C."/>
            <person name="Dewhirst F.E."/>
            <person name="Haas B."/>
            <person name="Nusbaum C."/>
            <person name="Birren B."/>
        </authorList>
    </citation>
    <scope>NUCLEOTIDE SEQUENCE [LARGE SCALE GENOMIC DNA]</scope>
    <source>
        <strain evidence="1">1-1 BBBD Race 1</strain>
    </source>
</reference>
<evidence type="ECO:0000313" key="1">
    <source>
        <dbReference type="EMBL" id="OAV94392.1"/>
    </source>
</evidence>
<protein>
    <submittedName>
        <fullName evidence="1 2">Uncharacterized protein</fullName>
    </submittedName>
</protein>
<keyword evidence="3" id="KW-1185">Reference proteome</keyword>
<reference evidence="2 3" key="3">
    <citation type="journal article" date="2017" name="G3 (Bethesda)">
        <title>Comparative analysis highlights variable genome content of wheat rusts and divergence of the mating loci.</title>
        <authorList>
            <person name="Cuomo C.A."/>
            <person name="Bakkeren G."/>
            <person name="Khalil H.B."/>
            <person name="Panwar V."/>
            <person name="Joly D."/>
            <person name="Linning R."/>
            <person name="Sakthikumar S."/>
            <person name="Song X."/>
            <person name="Adiconis X."/>
            <person name="Fan L."/>
            <person name="Goldberg J.M."/>
            <person name="Levin J.Z."/>
            <person name="Young S."/>
            <person name="Zeng Q."/>
            <person name="Anikster Y."/>
            <person name="Bruce M."/>
            <person name="Wang M."/>
            <person name="Yin C."/>
            <person name="McCallum B."/>
            <person name="Szabo L.J."/>
            <person name="Hulbert S."/>
            <person name="Chen X."/>
            <person name="Fellers J.P."/>
        </authorList>
    </citation>
    <scope>NUCLEOTIDE SEQUENCE</scope>
    <source>
        <strain evidence="2">isolate 1-1 / race 1 (BBBD)</strain>
        <strain evidence="3">Isolate 1-1 / race 1 (BBBD)</strain>
    </source>
</reference>
<dbReference type="Proteomes" id="UP000005240">
    <property type="component" value="Unassembled WGS sequence"/>
</dbReference>
<dbReference type="EnsemblFungi" id="PTTG_27013-t43_1">
    <property type="protein sequence ID" value="PTTG_27013-t43_1-p1"/>
    <property type="gene ID" value="PTTG_27013"/>
</dbReference>
<evidence type="ECO:0000313" key="3">
    <source>
        <dbReference type="Proteomes" id="UP000005240"/>
    </source>
</evidence>
<organism evidence="1">
    <name type="scientific">Puccinia triticina (isolate 1-1 / race 1 (BBBD))</name>
    <name type="common">Brown leaf rust fungus</name>
    <dbReference type="NCBI Taxonomy" id="630390"/>
    <lineage>
        <taxon>Eukaryota</taxon>
        <taxon>Fungi</taxon>
        <taxon>Dikarya</taxon>
        <taxon>Basidiomycota</taxon>
        <taxon>Pucciniomycotina</taxon>
        <taxon>Pucciniomycetes</taxon>
        <taxon>Pucciniales</taxon>
        <taxon>Pucciniaceae</taxon>
        <taxon>Puccinia</taxon>
    </lineage>
</organism>
<reference evidence="2" key="4">
    <citation type="submission" date="2025-05" db="UniProtKB">
        <authorList>
            <consortium name="EnsemblFungi"/>
        </authorList>
    </citation>
    <scope>IDENTIFICATION</scope>
    <source>
        <strain evidence="2">isolate 1-1 / race 1 (BBBD)</strain>
    </source>
</reference>
<dbReference type="AlphaFoldDB" id="A0A180GQ26"/>
<evidence type="ECO:0000313" key="2">
    <source>
        <dbReference type="EnsemblFungi" id="PTTG_27013-t43_1-p1"/>
    </source>
</evidence>
<name>A0A180GQ26_PUCT1</name>
<accession>A0A180GQ26</accession>